<evidence type="ECO:0000313" key="2">
    <source>
        <dbReference type="Proteomes" id="UP000516444"/>
    </source>
</evidence>
<proteinExistence type="predicted"/>
<accession>A0A7G1NWR0</accession>
<sequence>MRDRWLRACGYWNRSHEGSYDLAGDADLRVFYVTVIRETMHIEDVRTLLNGRFLADLWPRLWFSPQVRGAWKSRLPDLVSAAA</sequence>
<dbReference type="AlphaFoldDB" id="A0A7G1NWR0"/>
<dbReference type="KEGG" id="sgm:GCM10017557_24270"/>
<keyword evidence="2" id="KW-1185">Reference proteome</keyword>
<protein>
    <submittedName>
        <fullName evidence="1">Uncharacterized protein</fullName>
    </submittedName>
</protein>
<evidence type="ECO:0000313" key="1">
    <source>
        <dbReference type="EMBL" id="BCL27568.1"/>
    </source>
</evidence>
<name>A0A7G1NWR0_9ACTN</name>
<dbReference type="Proteomes" id="UP000516444">
    <property type="component" value="Chromosome"/>
</dbReference>
<reference evidence="1 2" key="1">
    <citation type="journal article" date="2014" name="Int. J. Syst. Evol. Microbiol.">
        <title>Complete genome sequence of Corynebacterium casei LMG S-19264T (=DSM 44701T), isolated from a smear-ripened cheese.</title>
        <authorList>
            <consortium name="US DOE Joint Genome Institute (JGI-PGF)"/>
            <person name="Walter F."/>
            <person name="Albersmeier A."/>
            <person name="Kalinowski J."/>
            <person name="Ruckert C."/>
        </authorList>
    </citation>
    <scope>NUCLEOTIDE SEQUENCE [LARGE SCALE GENOMIC DNA]</scope>
    <source>
        <strain evidence="1 2">JCM 4677</strain>
    </source>
</reference>
<organism evidence="1 2">
    <name type="scientific">Streptomyces aurantiacus</name>
    <dbReference type="NCBI Taxonomy" id="47760"/>
    <lineage>
        <taxon>Bacteria</taxon>
        <taxon>Bacillati</taxon>
        <taxon>Actinomycetota</taxon>
        <taxon>Actinomycetes</taxon>
        <taxon>Kitasatosporales</taxon>
        <taxon>Streptomycetaceae</taxon>
        <taxon>Streptomyces</taxon>
        <taxon>Streptomyces aurantiacus group</taxon>
    </lineage>
</organism>
<dbReference type="EMBL" id="AP023440">
    <property type="protein sequence ID" value="BCL27568.1"/>
    <property type="molecule type" value="Genomic_DNA"/>
</dbReference>
<gene>
    <name evidence="1" type="ORF">GCM10017557_24270</name>
</gene>